<geneLocation type="mitochondrion" evidence="2"/>
<name>A0A344AZ05_9EUPU</name>
<sequence>MLRLIIDFPNFLLLFVLFLLFVNMFKILNTLILIEVLGFIALSSTALWLMLCGLEMYFLLLILTILASEAALGLSLYSTMIKSRSKMNTLSNIMFM</sequence>
<keyword evidence="1" id="KW-0472">Membrane</keyword>
<protein>
    <submittedName>
        <fullName evidence="2">NADH dehydrogenase subunit 4L</fullName>
    </submittedName>
</protein>
<keyword evidence="1" id="KW-1133">Transmembrane helix</keyword>
<feature type="transmembrane region" description="Helical" evidence="1">
    <location>
        <begin position="32"/>
        <end position="51"/>
    </location>
</feature>
<dbReference type="EMBL" id="MG722906">
    <property type="protein sequence ID" value="AWX92087.1"/>
    <property type="molecule type" value="Genomic_DNA"/>
</dbReference>
<feature type="transmembrane region" description="Helical" evidence="1">
    <location>
        <begin position="6"/>
        <end position="25"/>
    </location>
</feature>
<feature type="transmembrane region" description="Helical" evidence="1">
    <location>
        <begin position="57"/>
        <end position="77"/>
    </location>
</feature>
<reference evidence="2" key="1">
    <citation type="submission" date="2017-12" db="EMBL/GenBank/DDBJ databases">
        <title>The complete mitochondrial genome of Phiolomycus bilineatus.</title>
        <authorList>
            <person name="Yang T."/>
            <person name="Xu G."/>
            <person name="Shen H."/>
            <person name="Gu B."/>
        </authorList>
    </citation>
    <scope>NUCLEOTIDE SEQUENCE</scope>
    <source>
        <tissue evidence="2">Muscular tissue</tissue>
    </source>
</reference>
<dbReference type="Gene3D" id="1.10.287.3510">
    <property type="match status" value="1"/>
</dbReference>
<proteinExistence type="predicted"/>
<dbReference type="AlphaFoldDB" id="A0A344AZ05"/>
<accession>A0A344AZ05</accession>
<evidence type="ECO:0000256" key="1">
    <source>
        <dbReference type="SAM" id="Phobius"/>
    </source>
</evidence>
<organism evidence="2">
    <name type="scientific">Meghimatium bilineatum</name>
    <dbReference type="NCBI Taxonomy" id="318265"/>
    <lineage>
        <taxon>Eukaryota</taxon>
        <taxon>Metazoa</taxon>
        <taxon>Spiralia</taxon>
        <taxon>Lophotrochozoa</taxon>
        <taxon>Mollusca</taxon>
        <taxon>Gastropoda</taxon>
        <taxon>Heterobranchia</taxon>
        <taxon>Euthyneura</taxon>
        <taxon>Panpulmonata</taxon>
        <taxon>Eupulmonata</taxon>
        <taxon>Stylommatophora</taxon>
        <taxon>Helicina</taxon>
        <taxon>Arionoidea</taxon>
        <taxon>Philomycidae</taxon>
        <taxon>Meghimatium</taxon>
    </lineage>
</organism>
<keyword evidence="2" id="KW-0496">Mitochondrion</keyword>
<keyword evidence="1" id="KW-0812">Transmembrane</keyword>
<evidence type="ECO:0000313" key="2">
    <source>
        <dbReference type="EMBL" id="AWX92087.1"/>
    </source>
</evidence>
<gene>
    <name evidence="2" type="primary">ND4L</name>
</gene>